<evidence type="ECO:0008006" key="3">
    <source>
        <dbReference type="Google" id="ProtNLM"/>
    </source>
</evidence>
<comment type="caution">
    <text evidence="1">The sequence shown here is derived from an EMBL/GenBank/DDBJ whole genome shotgun (WGS) entry which is preliminary data.</text>
</comment>
<protein>
    <recommendedName>
        <fullName evidence="3">Zinc-finger domain-containing protein</fullName>
    </recommendedName>
</protein>
<organism evidence="1 2">
    <name type="scientific">Candidatus Thiothrix phosphatis</name>
    <dbReference type="NCBI Taxonomy" id="3112415"/>
    <lineage>
        <taxon>Bacteria</taxon>
        <taxon>Pseudomonadati</taxon>
        <taxon>Pseudomonadota</taxon>
        <taxon>Gammaproteobacteria</taxon>
        <taxon>Thiotrichales</taxon>
        <taxon>Thiotrichaceae</taxon>
        <taxon>Thiothrix</taxon>
    </lineage>
</organism>
<accession>A0ABU6D330</accession>
<name>A0ABU6D330_9GAMM</name>
<reference evidence="2" key="1">
    <citation type="submission" date="2023-07" db="EMBL/GenBank/DDBJ databases">
        <title>The carbon used by Thiothrix.</title>
        <authorList>
            <person name="Chen L."/>
        </authorList>
    </citation>
    <scope>NUCLEOTIDE SEQUENCE [LARGE SCALE GENOMIC DNA]</scope>
</reference>
<sequence>MSLYPSGSPVEEAHLLLPWYITGKLSEPERKLVESMLEQNAELKEEYLRELKMVDMIRSNSSLLQLTAVDTTQQRLDKLMKRIEREEQTKKNTFPEQAIRQANRKKAAFAWRELWCSLLPQGSWLMSARAVFAVLLLAQAGLIGWFAHSYFDPQSNVYITASAVDTVDKKAKVPMVSGMILLISFNESARMREVRDFLKQWNAHIVDGPDASNLFRIEIKDVPSSDQRSESILQQIRQNQVLVGFVGREF</sequence>
<gene>
    <name evidence="1" type="ORF">VSS37_21190</name>
</gene>
<evidence type="ECO:0000313" key="2">
    <source>
        <dbReference type="Proteomes" id="UP001308005"/>
    </source>
</evidence>
<keyword evidence="2" id="KW-1185">Reference proteome</keyword>
<proteinExistence type="predicted"/>
<dbReference type="EMBL" id="JAYMYJ010000160">
    <property type="protein sequence ID" value="MEB4593506.1"/>
    <property type="molecule type" value="Genomic_DNA"/>
</dbReference>
<dbReference type="RefSeq" id="WP_324698461.1">
    <property type="nucleotide sequence ID" value="NZ_JAYMYJ010000160.1"/>
</dbReference>
<dbReference type="Proteomes" id="UP001308005">
    <property type="component" value="Unassembled WGS sequence"/>
</dbReference>
<evidence type="ECO:0000313" key="1">
    <source>
        <dbReference type="EMBL" id="MEB4593506.1"/>
    </source>
</evidence>